<dbReference type="KEGG" id="olu:OSTLU_17716"/>
<feature type="transmembrane region" description="Helical" evidence="2">
    <location>
        <begin position="2051"/>
        <end position="2071"/>
    </location>
</feature>
<organism evidence="3 4">
    <name type="scientific">Ostreococcus lucimarinus (strain CCE9901)</name>
    <dbReference type="NCBI Taxonomy" id="436017"/>
    <lineage>
        <taxon>Eukaryota</taxon>
        <taxon>Viridiplantae</taxon>
        <taxon>Chlorophyta</taxon>
        <taxon>Mamiellophyceae</taxon>
        <taxon>Mamiellales</taxon>
        <taxon>Bathycoccaceae</taxon>
        <taxon>Ostreococcus</taxon>
    </lineage>
</organism>
<evidence type="ECO:0000313" key="3">
    <source>
        <dbReference type="EMBL" id="ABO99010.1"/>
    </source>
</evidence>
<sequence>MSEAVLTASEPVGPVQAPADAAAAPARETIGAFSLARAKSSVRRLSQSKRERRGETTKTRFTEVTTVVGARERGSDGAADEDVGGSARERDDARRLRKRESVKVNMLRARTFKAMNGGGGASGRGNGRVFVDVETGDSFVSTGDLTSVDEKRFRELDAEGVLEVVKLVEGGEQVLMSSVQPSLLENLSTLPVQVEVGWAGDSWRAVLRMLMIASYDDVNRLRFTRGLDAAMHFLSGAESFLLGSVISAYESGNTSDLKRLLRHAFLNRNVSRVLVQQMSRYDIFWHTHWSVKFNRMMDAFGTVPVIGFTGFPSSENFQNTRNFVVGSFFRVFLGQGNWITRVLTGREALITDDPNVVAQNLAAETNSFEASNLAQHGAFVGRMKTNEFRANHRLPTDESVVRTFAVSPSSTLVNNGVVHVVSQLARHWHSMLDQPYGNFAHQRQEQLNPLETLRFHMPVVLFTLANLRGLNAWDSTVLAPVLKKLQNIPPVANAVMIKPIVRMISKELAANVCGGSKIIYDPFKSWLKAIERSLTRLDEEAQQVALICSAVQNGVAIGHSAIAQSNFIAPTEAQMKQAVHSVCLGEPVSTKCGVTEVQVKSALNLLAPRDKRMLIQLVKSGYTNSKAVVLLTSRACTLLSRNIRREALSKTIVKMSKGDEVANFDTKKAYWVKDQYGVGRVYIFERENTDGTCTFTDRATRAEHCFDFSKSTLSAYKYVEVGESIVRAQKAFMTIELDHGSVFSYASFMELSFLRSPLRQLLVLSQFHCEEIDDARLNILSAIKHSATRTEVTVKELKLGQRYFVYEEKSYTPFLFDEALQSDKARLSALKMKKIVTVPPQSMIVIGGGPTGLLTTLHCLENVLLSDGVMRIYESRDAFTQAGATFERAQIVRLDARWIACLRFHLGTIYEDVFIPTPGDTSSHYGNVLPSQGFIEITIKDLENMMNVGVSQRLSRGLLTQDTNSGAQYDVRQNKLIKTGKALKITDLILRKVDNEGSPSDEPFSWKVVDVVYNKSYLATDLKLGEVYSVYILDQQQCLPYRLVGVNIDKEFYEFKSIHSAYDDFACFANKLPSVYHKDTKAHSLVESLVIESVIRGSDGKYVQEVLPYNEIASQKFELDIEHYHVVEAIGKPAGSPVHFAITQTEPYGVACLAGLKVSQGMHNFGNSRWRSRVVDDIRSHTDQNTRIVGDFTKVVNSQKITKKMLKFITKDVDWRLHFERLVGDCGFSAEMPEIWQTMCTLVKQHTKQAPYVRRHLQTRFFETGDNFYLGMELTREYDEWKTKTVDSLVKSTLTWNSKPKNAQDIKKKEDKLRNLKGALTRSIDRLWYDATLETIRFGDVYNPGGQQFIPRLYFIDSLTPVTLGSLPGFESFRVVDQPNDRYDVIMTGVSGAVVRNVEGYVSKMSNSTMVYRGSNLTRAPNGNTESKVSMATFPVAHYVNHRTMRVRSDSKDKGYVFAFCGDEQSTPHFMRYSGLTGACINSMLFNNFIGDAIIGVAFQDRFRTYSSSTNWSNGEVVTRGTGANYGVDGFLRPSFPYKEGVRYLYSKYIECRESDNDVAQLLTDDWKVKFCSALIPRGLEDNQSYLSALSEQMSHVIYEVFMEEVGKDPSFTAMDLCDRLAEANDKVGESDEPWRELLERANISDDTKKMLTEKHVWIANSLDALTQELIEYASFLRENGFRFTSYAEKQPNPVDSVIDSTSVETQAFAEGLTMSAALAAAALVLSTSNPLSAAALSAFTPIVAFGTITGASRYKNRNEEWLVAYKDNLFKQAERGAYDVMSRDAQKQSLHASPYVNDLRSMMDAFVKMCAYYNFPEPKELFHHFEAFVEDVHGDRACSEFDEYLVSVAIAETFYKSAYLQDHLVKMHEVVGDMMYWRSQSSEPGTAVDMQAQCLFERVVVLRRVLEKSIRRGHIRFGFIRTGNYSKSHVGDLVKFWINILMYPILLFRRDDLSPSNARASAKAWYKPANIAITETARDARALAERASHAKLARAAFDLESFTIASNESYTASFIIFSALLSFCTGIVFTIGNIAARVKVQKWSTDLTSAGSYSFGLVTPLSAILALFWLSRVQFHIIRLALLLNTKMKPLSDEPRGKLKSCIKMALAQGLLTQVRMCIALATAVALPWALCVREASTFGLNFTDRSENVPFYIASVAVIASVVSWFVFFWKEYVVRYNLPSKLGQHVCAAFLDDIEHNRQTVDIPHSSTLDHHRLERTTWEYAARVFIRKYRFDAVFGADRFGSLLQYVQSGCVVSARGESPMSV</sequence>
<feature type="transmembrane region" description="Helical" evidence="2">
    <location>
        <begin position="2015"/>
        <end position="2039"/>
    </location>
</feature>
<evidence type="ECO:0000256" key="1">
    <source>
        <dbReference type="SAM" id="MobiDB-lite"/>
    </source>
</evidence>
<feature type="region of interest" description="Disordered" evidence="1">
    <location>
        <begin position="70"/>
        <end position="94"/>
    </location>
</feature>
<accession>A4S637</accession>
<keyword evidence="2" id="KW-0472">Membrane</keyword>
<protein>
    <submittedName>
        <fullName evidence="3">Uncharacterized protein</fullName>
    </submittedName>
</protein>
<feature type="transmembrane region" description="Helical" evidence="2">
    <location>
        <begin position="2151"/>
        <end position="2172"/>
    </location>
</feature>
<keyword evidence="4" id="KW-1185">Reference proteome</keyword>
<name>A4S637_OSTLU</name>
<gene>
    <name evidence="3" type="ORF">OSTLU_17716</name>
</gene>
<dbReference type="RefSeq" id="XP_001420717.1">
    <property type="nucleotide sequence ID" value="XM_001420680.1"/>
</dbReference>
<dbReference type="Proteomes" id="UP000001568">
    <property type="component" value="Chromosome 12"/>
</dbReference>
<reference evidence="3 4" key="1">
    <citation type="journal article" date="2007" name="Proc. Natl. Acad. Sci. U.S.A.">
        <title>The tiny eukaryote Ostreococcus provides genomic insights into the paradox of plankton speciation.</title>
        <authorList>
            <person name="Palenik B."/>
            <person name="Grimwood J."/>
            <person name="Aerts A."/>
            <person name="Rouze P."/>
            <person name="Salamov A."/>
            <person name="Putnam N."/>
            <person name="Dupont C."/>
            <person name="Jorgensen R."/>
            <person name="Derelle E."/>
            <person name="Rombauts S."/>
            <person name="Zhou K."/>
            <person name="Otillar R."/>
            <person name="Merchant S.S."/>
            <person name="Podell S."/>
            <person name="Gaasterland T."/>
            <person name="Napoli C."/>
            <person name="Gendler K."/>
            <person name="Manuell A."/>
            <person name="Tai V."/>
            <person name="Vallon O."/>
            <person name="Piganeau G."/>
            <person name="Jancek S."/>
            <person name="Heijde M."/>
            <person name="Jabbari K."/>
            <person name="Bowler C."/>
            <person name="Lohr M."/>
            <person name="Robbens S."/>
            <person name="Werner G."/>
            <person name="Dubchak I."/>
            <person name="Pazour G.J."/>
            <person name="Ren Q."/>
            <person name="Paulsen I."/>
            <person name="Delwiche C."/>
            <person name="Schmutz J."/>
            <person name="Rokhsar D."/>
            <person name="Van de Peer Y."/>
            <person name="Moreau H."/>
            <person name="Grigoriev I.V."/>
        </authorList>
    </citation>
    <scope>NUCLEOTIDE SEQUENCE [LARGE SCALE GENOMIC DNA]</scope>
    <source>
        <strain evidence="3 4">CCE9901</strain>
    </source>
</reference>
<dbReference type="Gramene" id="ABO99010">
    <property type="protein sequence ID" value="ABO99010"/>
    <property type="gene ID" value="OSTLU_17716"/>
</dbReference>
<keyword evidence="2" id="KW-0812">Transmembrane</keyword>
<dbReference type="eggNOG" id="ENOG502QU3D">
    <property type="taxonomic scope" value="Eukaryota"/>
</dbReference>
<dbReference type="EMBL" id="CP000592">
    <property type="protein sequence ID" value="ABO99010.1"/>
    <property type="molecule type" value="Genomic_DNA"/>
</dbReference>
<proteinExistence type="predicted"/>
<keyword evidence="2" id="KW-1133">Transmembrane helix</keyword>
<dbReference type="GeneID" id="5004867"/>
<evidence type="ECO:0000256" key="2">
    <source>
        <dbReference type="SAM" id="Phobius"/>
    </source>
</evidence>
<dbReference type="HOGENOM" id="CLU_230506_0_0_1"/>
<feature type="region of interest" description="Disordered" evidence="1">
    <location>
        <begin position="1"/>
        <end position="25"/>
    </location>
</feature>
<evidence type="ECO:0000313" key="4">
    <source>
        <dbReference type="Proteomes" id="UP000001568"/>
    </source>
</evidence>
<dbReference type="OrthoDB" id="39934at2759"/>